<feature type="transmembrane region" description="Helical" evidence="1">
    <location>
        <begin position="213"/>
        <end position="235"/>
    </location>
</feature>
<evidence type="ECO:0000313" key="2">
    <source>
        <dbReference type="EMBL" id="OIO16857.1"/>
    </source>
</evidence>
<keyword evidence="1" id="KW-0812">Transmembrane</keyword>
<dbReference type="SUPFAM" id="SSF52833">
    <property type="entry name" value="Thioredoxin-like"/>
    <property type="match status" value="1"/>
</dbReference>
<dbReference type="PROSITE" id="PS51354">
    <property type="entry name" value="GLUTAREDOXIN_2"/>
    <property type="match status" value="1"/>
</dbReference>
<proteinExistence type="predicted"/>
<accession>A0A1J4U0D6</accession>
<dbReference type="AlphaFoldDB" id="A0A1J4U0D6"/>
<evidence type="ECO:0000256" key="1">
    <source>
        <dbReference type="SAM" id="Phobius"/>
    </source>
</evidence>
<comment type="caution">
    <text evidence="2">The sequence shown here is derived from an EMBL/GenBank/DDBJ whole genome shotgun (WGS) entry which is preliminary data.</text>
</comment>
<dbReference type="EMBL" id="MNVB01000050">
    <property type="protein sequence ID" value="OIO16857.1"/>
    <property type="molecule type" value="Genomic_DNA"/>
</dbReference>
<evidence type="ECO:0000313" key="3">
    <source>
        <dbReference type="Proteomes" id="UP000182465"/>
    </source>
</evidence>
<feature type="transmembrane region" description="Helical" evidence="1">
    <location>
        <begin position="302"/>
        <end position="327"/>
    </location>
</feature>
<dbReference type="InterPro" id="IPR036249">
    <property type="entry name" value="Thioredoxin-like_sf"/>
</dbReference>
<protein>
    <submittedName>
        <fullName evidence="2">Uncharacterized protein</fullName>
    </submittedName>
</protein>
<organism evidence="2 3">
    <name type="scientific">Candidatus Kuenenbacteria bacterium CG1_02_38_13</name>
    <dbReference type="NCBI Taxonomy" id="1805235"/>
    <lineage>
        <taxon>Bacteria</taxon>
        <taxon>Candidatus Kueneniibacteriota</taxon>
    </lineage>
</organism>
<sequence>MNIKKILLFAIILTLAVGLFLQLNSAAAETNKLPVYFFWGDGCPHCHDESLFLEKIKKDYAAIEIIDFEVWNNKENQALFLEKGRELTGSPFRGVPVIVIGDEYIVGYASDDTTGAQIKHLLNIYVAKNYQNPEPIHAITTTTQAQKKFQEIPTSTLEETIDYPLFGKINLRALSLPLLTAVVGTLDGFNPCSMWALLILITILINTGSRKKMWVVGITFILVSALSYFVFLATWLNAFMLVGYLKITRVIIGFMAMAVGVYFLLDFWKKRGQKEVVCEVGSSARKEKIISRLQKILQYDKLLPTIAGVIFIAFSVNLIELFCSAGLPTIYTGILTQNELSMISYYIYILGYDFFYMLDDVAVLLIAGFTFQTFRGSVKFTKYSHLIGGILILVLGLIMLINPNLLMTG</sequence>
<keyword evidence="1" id="KW-1133">Transmembrane helix</keyword>
<gene>
    <name evidence="2" type="ORF">AUJ29_02255</name>
</gene>
<dbReference type="Gene3D" id="3.40.30.10">
    <property type="entry name" value="Glutaredoxin"/>
    <property type="match status" value="1"/>
</dbReference>
<feature type="transmembrane region" description="Helical" evidence="1">
    <location>
        <begin position="347"/>
        <end position="371"/>
    </location>
</feature>
<reference evidence="2 3" key="1">
    <citation type="journal article" date="2016" name="Environ. Microbiol.">
        <title>Genomic resolution of a cold subsurface aquifer community provides metabolic insights for novel microbes adapted to high CO concentrations.</title>
        <authorList>
            <person name="Probst A.J."/>
            <person name="Castelle C.J."/>
            <person name="Singh A."/>
            <person name="Brown C.T."/>
            <person name="Anantharaman K."/>
            <person name="Sharon I."/>
            <person name="Hug L.A."/>
            <person name="Burstein D."/>
            <person name="Emerson J.B."/>
            <person name="Thomas B.C."/>
            <person name="Banfield J.F."/>
        </authorList>
    </citation>
    <scope>NUCLEOTIDE SEQUENCE [LARGE SCALE GENOMIC DNA]</scope>
    <source>
        <strain evidence="2">CG1_02_38_13</strain>
    </source>
</reference>
<feature type="transmembrane region" description="Helical" evidence="1">
    <location>
        <begin position="188"/>
        <end position="206"/>
    </location>
</feature>
<dbReference type="Proteomes" id="UP000182465">
    <property type="component" value="Unassembled WGS sequence"/>
</dbReference>
<keyword evidence="1" id="KW-0472">Membrane</keyword>
<feature type="transmembrane region" description="Helical" evidence="1">
    <location>
        <begin position="247"/>
        <end position="265"/>
    </location>
</feature>
<feature type="transmembrane region" description="Helical" evidence="1">
    <location>
        <begin position="383"/>
        <end position="401"/>
    </location>
</feature>
<name>A0A1J4U0D6_9BACT</name>